<protein>
    <submittedName>
        <fullName evidence="3">Aminoacylase</fullName>
    </submittedName>
</protein>
<evidence type="ECO:0000256" key="1">
    <source>
        <dbReference type="SAM" id="SignalP"/>
    </source>
</evidence>
<evidence type="ECO:0000313" key="4">
    <source>
        <dbReference type="Proteomes" id="UP000245916"/>
    </source>
</evidence>
<dbReference type="PANTHER" id="PTHR11647">
    <property type="entry name" value="HYDRANTOINASE/DIHYDROPYRIMIDINASE FAMILY MEMBER"/>
    <property type="match status" value="1"/>
</dbReference>
<comment type="caution">
    <text evidence="3">The sequence shown here is derived from an EMBL/GenBank/DDBJ whole genome shotgun (WGS) entry which is preliminary data.</text>
</comment>
<dbReference type="Gene3D" id="3.20.20.140">
    <property type="entry name" value="Metal-dependent hydrolases"/>
    <property type="match status" value="1"/>
</dbReference>
<keyword evidence="1" id="KW-0732">Signal</keyword>
<dbReference type="Gene3D" id="2.30.40.10">
    <property type="entry name" value="Urease, subunit C, domain 1"/>
    <property type="match status" value="1"/>
</dbReference>
<dbReference type="InterPro" id="IPR013108">
    <property type="entry name" value="Amidohydro_3"/>
</dbReference>
<dbReference type="EMBL" id="QFFF01000001">
    <property type="protein sequence ID" value="PWG01581.1"/>
    <property type="molecule type" value="Genomic_DNA"/>
</dbReference>
<dbReference type="Gene3D" id="3.30.1490.130">
    <property type="entry name" value="D-aminoacylase. Domain 3"/>
    <property type="match status" value="1"/>
</dbReference>
<reference evidence="3 4" key="1">
    <citation type="submission" date="2018-05" db="EMBL/GenBank/DDBJ databases">
        <title>Genome of Sphingosinicella humi QZX222.</title>
        <authorList>
            <person name="Qiao Z."/>
            <person name="Wang G."/>
        </authorList>
    </citation>
    <scope>NUCLEOTIDE SEQUENCE [LARGE SCALE GENOMIC DNA]</scope>
    <source>
        <strain evidence="3 4">QZX222</strain>
    </source>
</reference>
<gene>
    <name evidence="3" type="ORF">DF286_00855</name>
</gene>
<accession>A0A2U2IZW6</accession>
<dbReference type="InterPro" id="IPR032466">
    <property type="entry name" value="Metal_Hydrolase"/>
</dbReference>
<feature type="domain" description="Amidohydrolase 3" evidence="2">
    <location>
        <begin position="67"/>
        <end position="537"/>
    </location>
</feature>
<organism evidence="3 4">
    <name type="scientific">Allosphingosinicella humi</name>
    <dbReference type="NCBI Taxonomy" id="2068657"/>
    <lineage>
        <taxon>Bacteria</taxon>
        <taxon>Pseudomonadati</taxon>
        <taxon>Pseudomonadota</taxon>
        <taxon>Alphaproteobacteria</taxon>
        <taxon>Sphingomonadales</taxon>
        <taxon>Sphingomonadaceae</taxon>
        <taxon>Allosphingosinicella</taxon>
    </lineage>
</organism>
<dbReference type="PANTHER" id="PTHR11647:SF1">
    <property type="entry name" value="COLLAPSIN RESPONSE MEDIATOR PROTEIN"/>
    <property type="match status" value="1"/>
</dbReference>
<dbReference type="GO" id="GO:0016811">
    <property type="term" value="F:hydrolase activity, acting on carbon-nitrogen (but not peptide) bonds, in linear amides"/>
    <property type="evidence" value="ECO:0007669"/>
    <property type="project" value="InterPro"/>
</dbReference>
<dbReference type="AlphaFoldDB" id="A0A2U2IZW6"/>
<name>A0A2U2IZW6_9SPHN</name>
<proteinExistence type="predicted"/>
<dbReference type="RefSeq" id="WP_109269721.1">
    <property type="nucleotide sequence ID" value="NZ_QFFF01000001.1"/>
</dbReference>
<dbReference type="InterPro" id="IPR011059">
    <property type="entry name" value="Metal-dep_hydrolase_composite"/>
</dbReference>
<keyword evidence="4" id="KW-1185">Reference proteome</keyword>
<sequence>MFRKLHAALAGALLALGAPAVAQQYDILIEDGTVYDGQGGKPFVADVAIEGDRIAAIGNLDGATATRVIDAEGLAVSPGFINMLSWATQSLIEDGRSQSDIRQGVTLEVFGEGWSMGPLTPAMKAQMEKEQGDIKFDVTWTTLGDYLEFLEKKGVSTNVASFVGATTLRVHEVGRDNTKATPEQIAGMQELVRQAMREGALGVGSSLIYAPANFADTDELVALTAAAHEFGGTYISHLRSEATRYEEAIDEILEIGRRTGAPVQIYHMKPAGRENWDKSIPMLNKLTAARESGIDVTANIYPYTAGSTGLYATMPLWVQEGGHDAWVARLKDPEIRARVIAEMRAPAVGWENLMHDAGGPENVLLVGFDTDKLKPLTGKTLAEVAKMRGTSPEDTIIDLVIEDDSRVDAIYFHMDEANVRRNIAWPWTIVGSDAGSVSAEGVFLESNPHPRAYGSFARFLGKYVREEKVIPLEEAIHRLTGMPATQLKLHGRGRLAEGYFADVVVFDPDTIIDKATYDKPHQYAVGVQHVLVNGTPVIAGGEHTGATPGRVVRGPGWVGWKE</sequence>
<dbReference type="Pfam" id="PF07969">
    <property type="entry name" value="Amidohydro_3"/>
    <property type="match status" value="1"/>
</dbReference>
<dbReference type="CDD" id="cd01297">
    <property type="entry name" value="D-aminoacylase"/>
    <property type="match status" value="1"/>
</dbReference>
<feature type="chain" id="PRO_5015600379" evidence="1">
    <location>
        <begin position="23"/>
        <end position="562"/>
    </location>
</feature>
<feature type="signal peptide" evidence="1">
    <location>
        <begin position="1"/>
        <end position="22"/>
    </location>
</feature>
<dbReference type="SUPFAM" id="SSF51556">
    <property type="entry name" value="Metallo-dependent hydrolases"/>
    <property type="match status" value="1"/>
</dbReference>
<dbReference type="InterPro" id="IPR050378">
    <property type="entry name" value="Metallo-dep_Hydrolases_sf"/>
</dbReference>
<dbReference type="GO" id="GO:0016812">
    <property type="term" value="F:hydrolase activity, acting on carbon-nitrogen (but not peptide) bonds, in cyclic amides"/>
    <property type="evidence" value="ECO:0007669"/>
    <property type="project" value="TreeGrafter"/>
</dbReference>
<dbReference type="GO" id="GO:0005829">
    <property type="term" value="C:cytosol"/>
    <property type="evidence" value="ECO:0007669"/>
    <property type="project" value="TreeGrafter"/>
</dbReference>
<evidence type="ECO:0000259" key="2">
    <source>
        <dbReference type="Pfam" id="PF07969"/>
    </source>
</evidence>
<dbReference type="InterPro" id="IPR023100">
    <property type="entry name" value="D-aminoacylase_insert_dom_sf"/>
</dbReference>
<dbReference type="Proteomes" id="UP000245916">
    <property type="component" value="Unassembled WGS sequence"/>
</dbReference>
<dbReference type="SUPFAM" id="SSF51338">
    <property type="entry name" value="Composite domain of metallo-dependent hydrolases"/>
    <property type="match status" value="1"/>
</dbReference>
<dbReference type="OrthoDB" id="9766983at2"/>
<evidence type="ECO:0000313" key="3">
    <source>
        <dbReference type="EMBL" id="PWG01581.1"/>
    </source>
</evidence>